<feature type="region of interest" description="Disordered" evidence="1">
    <location>
        <begin position="1"/>
        <end position="21"/>
    </location>
</feature>
<evidence type="ECO:0000313" key="3">
    <source>
        <dbReference type="Proteomes" id="UP000460751"/>
    </source>
</evidence>
<dbReference type="AlphaFoldDB" id="A0A9X4YAT0"/>
<gene>
    <name evidence="2" type="ORF">GLW01_06615</name>
</gene>
<dbReference type="Proteomes" id="UP000460751">
    <property type="component" value="Unassembled WGS sequence"/>
</dbReference>
<comment type="caution">
    <text evidence="2">The sequence shown here is derived from an EMBL/GenBank/DDBJ whole genome shotgun (WGS) entry which is preliminary data.</text>
</comment>
<proteinExistence type="predicted"/>
<sequence>MAQPQSSSGTDGPIAAWGESVPLSPGDTLRNGLSDMTLSVTLLAHEWQVRVARHPGAREETAWHQWCHSALPEHDEGLERFARGNEAPRVALRPALADLPLIVRPNHPLHLPPGTDTTIYMSTLVWLQLMVGEDRRLMEVPVRQPSWTWMGADTMEGELCYASLTAARLEPDNLPRRPWRAMSAVRLRHEGDDYLTLDRFSFPAPIMPLFRQSEPGVDGAHSLWTPTLSIRCERDLATASLKVEATPPPEAGPCTALAPARQPVERNHLVRTMDRIFG</sequence>
<dbReference type="OrthoDB" id="6695259at2"/>
<protein>
    <submittedName>
        <fullName evidence="2">Uncharacterized protein</fullName>
    </submittedName>
</protein>
<organism evidence="2 3">
    <name type="scientific">Vreelandella halophila</name>
    <dbReference type="NCBI Taxonomy" id="86177"/>
    <lineage>
        <taxon>Bacteria</taxon>
        <taxon>Pseudomonadati</taxon>
        <taxon>Pseudomonadota</taxon>
        <taxon>Gammaproteobacteria</taxon>
        <taxon>Oceanospirillales</taxon>
        <taxon>Halomonadaceae</taxon>
        <taxon>Vreelandella</taxon>
    </lineage>
</organism>
<dbReference type="EMBL" id="WMEX01000003">
    <property type="protein sequence ID" value="MYL26467.1"/>
    <property type="molecule type" value="Genomic_DNA"/>
</dbReference>
<reference evidence="2 3" key="1">
    <citation type="submission" date="2019-11" db="EMBL/GenBank/DDBJ databases">
        <title>Genome sequences of 17 halophilic strains isolated from different environments.</title>
        <authorList>
            <person name="Furrow R.E."/>
        </authorList>
    </citation>
    <scope>NUCLEOTIDE SEQUENCE [LARGE SCALE GENOMIC DNA]</scope>
    <source>
        <strain evidence="2 3">22507_15_FS</strain>
    </source>
</reference>
<dbReference type="RefSeq" id="WP_160898563.1">
    <property type="nucleotide sequence ID" value="NZ_WMEX01000003.1"/>
</dbReference>
<evidence type="ECO:0000313" key="2">
    <source>
        <dbReference type="EMBL" id="MYL26467.1"/>
    </source>
</evidence>
<keyword evidence="3" id="KW-1185">Reference proteome</keyword>
<accession>A0A9X4YAT0</accession>
<evidence type="ECO:0000256" key="1">
    <source>
        <dbReference type="SAM" id="MobiDB-lite"/>
    </source>
</evidence>
<feature type="compositionally biased region" description="Polar residues" evidence="1">
    <location>
        <begin position="1"/>
        <end position="10"/>
    </location>
</feature>
<name>A0A9X4YAT0_9GAMM</name>